<organism evidence="1 2">
    <name type="scientific">Haliovirga abyssi</name>
    <dbReference type="NCBI Taxonomy" id="2996794"/>
    <lineage>
        <taxon>Bacteria</taxon>
        <taxon>Fusobacteriati</taxon>
        <taxon>Fusobacteriota</taxon>
        <taxon>Fusobacteriia</taxon>
        <taxon>Fusobacteriales</taxon>
        <taxon>Haliovirgaceae</taxon>
        <taxon>Haliovirga</taxon>
    </lineage>
</organism>
<keyword evidence="2" id="KW-1185">Reference proteome</keyword>
<dbReference type="Gene3D" id="1.25.10.10">
    <property type="entry name" value="Leucine-rich Repeat Variant"/>
    <property type="match status" value="1"/>
</dbReference>
<reference evidence="1 2" key="1">
    <citation type="submission" date="2022-11" db="EMBL/GenBank/DDBJ databases">
        <title>Haliovirga abyssi gen. nov., sp. nov., a mesophilic fermentative bacterium isolated from the Iheya North hydrothermal field and the proposal of Haliovirgaceae fam. nov.</title>
        <authorList>
            <person name="Miyazaki U."/>
            <person name="Tame A."/>
            <person name="Miyazaki J."/>
            <person name="Takai K."/>
            <person name="Sawayama S."/>
            <person name="Kitajima M."/>
            <person name="Okamoto A."/>
            <person name="Nakagawa S."/>
        </authorList>
    </citation>
    <scope>NUCLEOTIDE SEQUENCE [LARGE SCALE GENOMIC DNA]</scope>
    <source>
        <strain evidence="1 2">IC12</strain>
    </source>
</reference>
<evidence type="ECO:0000313" key="1">
    <source>
        <dbReference type="EMBL" id="BDU50966.1"/>
    </source>
</evidence>
<dbReference type="InterPro" id="IPR016024">
    <property type="entry name" value="ARM-type_fold"/>
</dbReference>
<dbReference type="RefSeq" id="WP_307903813.1">
    <property type="nucleotide sequence ID" value="NZ_AP027059.1"/>
</dbReference>
<dbReference type="AlphaFoldDB" id="A0AAU9D4L0"/>
<evidence type="ECO:0000313" key="2">
    <source>
        <dbReference type="Proteomes" id="UP001321582"/>
    </source>
</evidence>
<dbReference type="EMBL" id="AP027059">
    <property type="protein sequence ID" value="BDU50966.1"/>
    <property type="molecule type" value="Genomic_DNA"/>
</dbReference>
<dbReference type="InterPro" id="IPR011989">
    <property type="entry name" value="ARM-like"/>
</dbReference>
<dbReference type="SUPFAM" id="SSF48371">
    <property type="entry name" value="ARM repeat"/>
    <property type="match status" value="1"/>
</dbReference>
<name>A0AAU9D4L0_9FUSO</name>
<accession>A0AAU9D4L0</accession>
<dbReference type="KEGG" id="haby:HLVA_15350"/>
<protein>
    <recommendedName>
        <fullName evidence="3">HEAT repeat domain-containing protein</fullName>
    </recommendedName>
</protein>
<dbReference type="Proteomes" id="UP001321582">
    <property type="component" value="Chromosome"/>
</dbReference>
<evidence type="ECO:0008006" key="3">
    <source>
        <dbReference type="Google" id="ProtNLM"/>
    </source>
</evidence>
<sequence length="151" mass="16862">MENLIEKLKNEDIDTNQLGILSEIGEKLTNGGKISKELELEILQLFESENDFVRIKCTEISEFSKADEIIDKLIERLKNDSNYFVRGFSAKALGAIGNLRVKDSLEEALDDKEGFVVSFAMQALKNINLKSAFSSKLNMLKSKLKAGSKNG</sequence>
<gene>
    <name evidence="1" type="ORF">HLVA_15350</name>
</gene>
<dbReference type="Pfam" id="PF13646">
    <property type="entry name" value="HEAT_2"/>
    <property type="match status" value="1"/>
</dbReference>
<proteinExistence type="predicted"/>